<dbReference type="InterPro" id="IPR016132">
    <property type="entry name" value="Phyto_chromo_attachment"/>
</dbReference>
<keyword evidence="5" id="KW-0675">Receptor</keyword>
<dbReference type="InterPro" id="IPR003594">
    <property type="entry name" value="HATPase_dom"/>
</dbReference>
<dbReference type="SMART" id="SM00065">
    <property type="entry name" value="GAF"/>
    <property type="match status" value="1"/>
</dbReference>
<dbReference type="GO" id="GO:0009881">
    <property type="term" value="F:photoreceptor activity"/>
    <property type="evidence" value="ECO:0007669"/>
    <property type="project" value="UniProtKB-KW"/>
</dbReference>
<dbReference type="Pfam" id="PF13581">
    <property type="entry name" value="HATPase_c_2"/>
    <property type="match status" value="1"/>
</dbReference>
<evidence type="ECO:0000313" key="7">
    <source>
        <dbReference type="EMBL" id="MBB5741045.1"/>
    </source>
</evidence>
<dbReference type="PRINTS" id="PR01033">
    <property type="entry name" value="PHYTOCHROME"/>
</dbReference>
<sequence length="729" mass="79334">MTDYDVRAQVALNDCDREPIHIPQAIQGHGLLLVLNPDALTLEQGAGAIEDLTGQTRWIGLPIADLLGEVVGRRLRDMAAIREAGFAGRWRAANRLEYDVVVYYAPAGKAAATETAPALRMVVEVEQSSQQARLGVELITRLDTAGAALERSATVQGVCERAADAFRSLTGFERVMIYRFLDDEAGQVVAESRAGEATSFLNHHFPATDIPRQARALYLRNPVRVIPDTRYTPQPLRPPYPDEPPLDMSDSGLRSVSPIHIQYLHNMGVRASASVSIIVDDVLWGLVACHSSTPLLLSYELRVACTTLARTLARQLKTKADAELYRERVRLRRLEDELIIGLSRDRDLASGLGDQAGALKDLVGADGVAIVQGDRIEGFGHVPPPEAQRQIADWLEAQPGLRPVATNALSTLLPEAEAWRTHASGLLAVRLPGPQPLSLLWFRAEILETVRWAGDPSTAVKSTDGGGALTPRASFAEWRETVSGRARRWGAAAVESAARLRDALSDFTSVTQLRSLNQSLQARLSERDLRLEQQEFLMREVNHRVQNSLTLVSSFLGLQARDLGDGPAKVALQEARRRVRAVSTVHTRLYRGDHDAAIDLSRYIGELVEDLGSSMGPEWVSAIETDLAPVCVGADRAVTIGLILTELIINAQKYAYDGAPGPLRIGLTEADDSLRLVVSDDGKGGHKAGKGFGSMMIGSLVAQLGGQIDYRDQKPGLEVALRTRIEAPA</sequence>
<evidence type="ECO:0000256" key="1">
    <source>
        <dbReference type="ARBA" id="ARBA00006402"/>
    </source>
</evidence>
<comment type="similarity">
    <text evidence="1">In the N-terminal section; belongs to the phytochrome family.</text>
</comment>
<comment type="caution">
    <text evidence="7">The sequence shown here is derived from an EMBL/GenBank/DDBJ whole genome shotgun (WGS) entry which is preliminary data.</text>
</comment>
<dbReference type="InterPro" id="IPR003018">
    <property type="entry name" value="GAF"/>
</dbReference>
<dbReference type="GO" id="GO:0006355">
    <property type="term" value="P:regulation of DNA-templated transcription"/>
    <property type="evidence" value="ECO:0007669"/>
    <property type="project" value="InterPro"/>
</dbReference>
<dbReference type="PANTHER" id="PTHR43065:SF23">
    <property type="entry name" value="SENSOR HISTIDINE KINASE PDTAS"/>
    <property type="match status" value="1"/>
</dbReference>
<evidence type="ECO:0000256" key="4">
    <source>
        <dbReference type="ARBA" id="ARBA00022991"/>
    </source>
</evidence>
<dbReference type="Pfam" id="PF08446">
    <property type="entry name" value="PAS_2"/>
    <property type="match status" value="1"/>
</dbReference>
<evidence type="ECO:0000256" key="3">
    <source>
        <dbReference type="ARBA" id="ARBA00022606"/>
    </source>
</evidence>
<keyword evidence="7" id="KW-0808">Transferase</keyword>
<dbReference type="SUPFAM" id="SSF55781">
    <property type="entry name" value="GAF domain-like"/>
    <property type="match status" value="2"/>
</dbReference>
<feature type="domain" description="Phytochrome chromophore attachment site" evidence="6">
    <location>
        <begin position="154"/>
        <end position="310"/>
    </location>
</feature>
<name>A0A7W9C8H0_9CAUL</name>
<organism evidence="7 8">
    <name type="scientific">Brevundimonas aurantiaca</name>
    <dbReference type="NCBI Taxonomy" id="74316"/>
    <lineage>
        <taxon>Bacteria</taxon>
        <taxon>Pseudomonadati</taxon>
        <taxon>Pseudomonadota</taxon>
        <taxon>Alphaproteobacteria</taxon>
        <taxon>Caulobacterales</taxon>
        <taxon>Caulobacteraceae</taxon>
        <taxon>Brevundimonas</taxon>
    </lineage>
</organism>
<evidence type="ECO:0000313" key="8">
    <source>
        <dbReference type="Proteomes" id="UP000527324"/>
    </source>
</evidence>
<dbReference type="InterPro" id="IPR029016">
    <property type="entry name" value="GAF-like_dom_sf"/>
</dbReference>
<proteinExistence type="inferred from homology"/>
<evidence type="ECO:0000256" key="5">
    <source>
        <dbReference type="ARBA" id="ARBA00023170"/>
    </source>
</evidence>
<keyword evidence="7" id="KW-0418">Kinase</keyword>
<dbReference type="Pfam" id="PF01590">
    <property type="entry name" value="GAF"/>
    <property type="match status" value="1"/>
</dbReference>
<dbReference type="Gene3D" id="3.30.565.10">
    <property type="entry name" value="Histidine kinase-like ATPase, C-terminal domain"/>
    <property type="match status" value="1"/>
</dbReference>
<dbReference type="AlphaFoldDB" id="A0A7W9C8H0"/>
<dbReference type="Gene3D" id="3.30.450.270">
    <property type="match status" value="1"/>
</dbReference>
<dbReference type="Proteomes" id="UP000527324">
    <property type="component" value="Unassembled WGS sequence"/>
</dbReference>
<keyword evidence="2" id="KW-0600">Photoreceptor protein</keyword>
<dbReference type="InterPro" id="IPR013654">
    <property type="entry name" value="PAS_2"/>
</dbReference>
<protein>
    <submittedName>
        <fullName evidence="7">Light-regulated signal transduction histidine kinase (Bacteriophytochrome)</fullName>
    </submittedName>
</protein>
<dbReference type="Pfam" id="PF00360">
    <property type="entry name" value="PHY"/>
    <property type="match status" value="1"/>
</dbReference>
<keyword evidence="8" id="KW-1185">Reference proteome</keyword>
<dbReference type="SUPFAM" id="SSF55785">
    <property type="entry name" value="PYP-like sensor domain (PAS domain)"/>
    <property type="match status" value="1"/>
</dbReference>
<keyword evidence="3" id="KW-0716">Sensory transduction</keyword>
<dbReference type="SUPFAM" id="SSF55874">
    <property type="entry name" value="ATPase domain of HSP90 chaperone/DNA topoisomerase II/histidine kinase"/>
    <property type="match status" value="1"/>
</dbReference>
<accession>A0A7W9C8H0</accession>
<dbReference type="GO" id="GO:0009584">
    <property type="term" value="P:detection of visible light"/>
    <property type="evidence" value="ECO:0007669"/>
    <property type="project" value="InterPro"/>
</dbReference>
<keyword evidence="4" id="KW-0157">Chromophore</keyword>
<dbReference type="InterPro" id="IPR001294">
    <property type="entry name" value="Phytochrome"/>
</dbReference>
<dbReference type="Pfam" id="PF07568">
    <property type="entry name" value="HisKA_2"/>
    <property type="match status" value="1"/>
</dbReference>
<dbReference type="RefSeq" id="WP_183217805.1">
    <property type="nucleotide sequence ID" value="NZ_JACHOQ010000009.1"/>
</dbReference>
<dbReference type="Gene3D" id="3.30.450.40">
    <property type="match status" value="1"/>
</dbReference>
<dbReference type="InterPro" id="IPR043150">
    <property type="entry name" value="Phytochrome_PHY_sf"/>
</dbReference>
<dbReference type="InterPro" id="IPR035965">
    <property type="entry name" value="PAS-like_dom_sf"/>
</dbReference>
<dbReference type="InterPro" id="IPR011495">
    <property type="entry name" value="Sig_transdc_His_kin_sub2_dim/P"/>
</dbReference>
<evidence type="ECO:0000259" key="6">
    <source>
        <dbReference type="PROSITE" id="PS50046"/>
    </source>
</evidence>
<dbReference type="Gene3D" id="3.30.450.20">
    <property type="entry name" value="PAS domain"/>
    <property type="match status" value="2"/>
</dbReference>
<dbReference type="PROSITE" id="PS50046">
    <property type="entry name" value="PHYTOCHROME_2"/>
    <property type="match status" value="1"/>
</dbReference>
<dbReference type="PANTHER" id="PTHR43065">
    <property type="entry name" value="SENSOR HISTIDINE KINASE"/>
    <property type="match status" value="1"/>
</dbReference>
<gene>
    <name evidence="7" type="ORF">GGQ93_002781</name>
</gene>
<dbReference type="EMBL" id="JACHOQ010000009">
    <property type="protein sequence ID" value="MBB5741045.1"/>
    <property type="molecule type" value="Genomic_DNA"/>
</dbReference>
<dbReference type="InterPro" id="IPR036890">
    <property type="entry name" value="HATPase_C_sf"/>
</dbReference>
<reference evidence="7 8" key="1">
    <citation type="submission" date="2020-08" db="EMBL/GenBank/DDBJ databases">
        <title>Genomic Encyclopedia of Type Strains, Phase IV (KMG-IV): sequencing the most valuable type-strain genomes for metagenomic binning, comparative biology and taxonomic classification.</title>
        <authorList>
            <person name="Goeker M."/>
        </authorList>
    </citation>
    <scope>NUCLEOTIDE SEQUENCE [LARGE SCALE GENOMIC DNA]</scope>
    <source>
        <strain evidence="7 8">DSM 4731</strain>
    </source>
</reference>
<dbReference type="InterPro" id="IPR013515">
    <property type="entry name" value="Phytochrome_cen-reg"/>
</dbReference>
<evidence type="ECO:0000256" key="2">
    <source>
        <dbReference type="ARBA" id="ARBA00022543"/>
    </source>
</evidence>
<dbReference type="GO" id="GO:0016301">
    <property type="term" value="F:kinase activity"/>
    <property type="evidence" value="ECO:0007669"/>
    <property type="project" value="UniProtKB-KW"/>
</dbReference>